<dbReference type="AlphaFoldDB" id="Q8KQY7"/>
<gene>
    <name evidence="1" type="primary">s037</name>
</gene>
<proteinExistence type="predicted"/>
<name>Q8KQY7_VIBCL</name>
<accession>Q8KQY7</accession>
<sequence>MGFLNTPLATYLIRLLNTSVNIQVGDIEDLPDLSSKVNPKDVSRAIELSKTEWNMWESSFEFSGVKFEGKSFYESFKLFHEETTRIINELHTLENIISANVTKDLNVSIELRDVDLESISLESNCSLLELQSKWAAQLISYVIGCIMGRYSIINEGIMFASKKQNHFFEKVNEGAFSNFFPDDDGIIPLTDQEWFKDDATNRFP</sequence>
<organism evidence="1">
    <name type="scientific">Vibrio cholerae</name>
    <dbReference type="NCBI Taxonomy" id="666"/>
    <lineage>
        <taxon>Bacteria</taxon>
        <taxon>Pseudomonadati</taxon>
        <taxon>Pseudomonadota</taxon>
        <taxon>Gammaproteobacteria</taxon>
        <taxon>Vibrionales</taxon>
        <taxon>Vibrionaceae</taxon>
        <taxon>Vibrio</taxon>
    </lineage>
</organism>
<evidence type="ECO:0000313" key="1">
    <source>
        <dbReference type="EMBL" id="AAL59725.1"/>
    </source>
</evidence>
<reference evidence="1" key="1">
    <citation type="journal article" date="2002" name="J. Bacteriol.">
        <title>Genomic and functional analyses of SXT, an integrating antibiotic resistance gene transfer element derived from Vibrio cholerae.</title>
        <authorList>
            <person name="Beaber J.W."/>
            <person name="Hochhut B."/>
            <person name="Waldor M.K."/>
        </authorList>
    </citation>
    <scope>NUCLEOTIDE SEQUENCE</scope>
</reference>
<protein>
    <submittedName>
        <fullName evidence="1">Uncharacterized protein s037</fullName>
    </submittedName>
</protein>
<dbReference type="EMBL" id="AY055428">
    <property type="protein sequence ID" value="AAL59725.1"/>
    <property type="molecule type" value="Genomic_DNA"/>
</dbReference>